<proteinExistence type="predicted"/>
<gene>
    <name evidence="6" type="ORF">BDFB_008592</name>
</gene>
<dbReference type="PROSITE" id="PS51257">
    <property type="entry name" value="PROKAR_LIPOPROTEIN"/>
    <property type="match status" value="1"/>
</dbReference>
<dbReference type="InterPro" id="IPR050541">
    <property type="entry name" value="LRR_TM_domain-containing"/>
</dbReference>
<dbReference type="PROSITE" id="PS51450">
    <property type="entry name" value="LRR"/>
    <property type="match status" value="1"/>
</dbReference>
<dbReference type="InterPro" id="IPR001611">
    <property type="entry name" value="Leu-rich_rpt"/>
</dbReference>
<evidence type="ECO:0000313" key="7">
    <source>
        <dbReference type="Proteomes" id="UP000292052"/>
    </source>
</evidence>
<name>A0A482W975_ASBVE</name>
<evidence type="ECO:0000256" key="3">
    <source>
        <dbReference type="ARBA" id="ARBA00022737"/>
    </source>
</evidence>
<keyword evidence="1" id="KW-0433">Leucine-rich repeat</keyword>
<keyword evidence="7" id="KW-1185">Reference proteome</keyword>
<dbReference type="Gene3D" id="3.80.10.10">
    <property type="entry name" value="Ribonuclease Inhibitor"/>
    <property type="match status" value="2"/>
</dbReference>
<protein>
    <submittedName>
        <fullName evidence="6">LRR 8 domain containing protein</fullName>
    </submittedName>
</protein>
<organism evidence="6 7">
    <name type="scientific">Asbolus verrucosus</name>
    <name type="common">Desert ironclad beetle</name>
    <dbReference type="NCBI Taxonomy" id="1661398"/>
    <lineage>
        <taxon>Eukaryota</taxon>
        <taxon>Metazoa</taxon>
        <taxon>Ecdysozoa</taxon>
        <taxon>Arthropoda</taxon>
        <taxon>Hexapoda</taxon>
        <taxon>Insecta</taxon>
        <taxon>Pterygota</taxon>
        <taxon>Neoptera</taxon>
        <taxon>Endopterygota</taxon>
        <taxon>Coleoptera</taxon>
        <taxon>Polyphaga</taxon>
        <taxon>Cucujiformia</taxon>
        <taxon>Tenebrionidae</taxon>
        <taxon>Pimeliinae</taxon>
        <taxon>Asbolus</taxon>
    </lineage>
</organism>
<feature type="chain" id="PRO_5019763590" evidence="5">
    <location>
        <begin position="21"/>
        <end position="309"/>
    </location>
</feature>
<dbReference type="Proteomes" id="UP000292052">
    <property type="component" value="Unassembled WGS sequence"/>
</dbReference>
<dbReference type="PANTHER" id="PTHR24369:SF210">
    <property type="entry name" value="CHAOPTIN-RELATED"/>
    <property type="match status" value="1"/>
</dbReference>
<feature type="compositionally biased region" description="Low complexity" evidence="4">
    <location>
        <begin position="284"/>
        <end position="298"/>
    </location>
</feature>
<feature type="signal peptide" evidence="5">
    <location>
        <begin position="1"/>
        <end position="20"/>
    </location>
</feature>
<evidence type="ECO:0000256" key="4">
    <source>
        <dbReference type="SAM" id="MobiDB-lite"/>
    </source>
</evidence>
<evidence type="ECO:0000256" key="1">
    <source>
        <dbReference type="ARBA" id="ARBA00022614"/>
    </source>
</evidence>
<dbReference type="SMART" id="SM00369">
    <property type="entry name" value="LRR_TYP"/>
    <property type="match status" value="6"/>
</dbReference>
<evidence type="ECO:0000256" key="5">
    <source>
        <dbReference type="SAM" id="SignalP"/>
    </source>
</evidence>
<sequence>MLKFKFLICLIGLLCGSVSCERYKNIWFPKINRATLHREFTKNQFDHVHIDHQNISQITKGLLWELTAVKKLEIELCQVRTIEEGAFKRMARMEKLSLKHNLLEEIKNNVFKDLSIEELDLSNNQIKTISEQAFADMRQLRSINLSNNKIAVYHNKWFADTQKLHEINFENNLIKVLPETIFGINFFTFSYMSFIFSHNQIEEIDEKAFKKVFYLNKLYLDHNTITTLPRNLFSWTHRVEDLRLDHNRIVCTALNIKHVKKYNVDDNPWNQECLQAFKNGEDGTVTSSTTPLPSTTSTKRSRDNFIRIG</sequence>
<evidence type="ECO:0000313" key="6">
    <source>
        <dbReference type="EMBL" id="RZC41299.1"/>
    </source>
</evidence>
<dbReference type="Pfam" id="PF13306">
    <property type="entry name" value="LRR_5"/>
    <property type="match status" value="1"/>
</dbReference>
<keyword evidence="3" id="KW-0677">Repeat</keyword>
<dbReference type="GO" id="GO:0005886">
    <property type="term" value="C:plasma membrane"/>
    <property type="evidence" value="ECO:0007669"/>
    <property type="project" value="TreeGrafter"/>
</dbReference>
<accession>A0A482W975</accession>
<dbReference type="OrthoDB" id="676979at2759"/>
<evidence type="ECO:0000256" key="2">
    <source>
        <dbReference type="ARBA" id="ARBA00022729"/>
    </source>
</evidence>
<reference evidence="6 7" key="1">
    <citation type="submission" date="2017-03" db="EMBL/GenBank/DDBJ databases">
        <title>Genome of the blue death feigning beetle - Asbolus verrucosus.</title>
        <authorList>
            <person name="Rider S.D."/>
        </authorList>
    </citation>
    <scope>NUCLEOTIDE SEQUENCE [LARGE SCALE GENOMIC DNA]</scope>
    <source>
        <strain evidence="6">Butters</strain>
        <tissue evidence="6">Head and leg muscle</tissue>
    </source>
</reference>
<dbReference type="InterPro" id="IPR026906">
    <property type="entry name" value="LRR_5"/>
</dbReference>
<keyword evidence="2 5" id="KW-0732">Signal</keyword>
<dbReference type="AlphaFoldDB" id="A0A482W975"/>
<comment type="caution">
    <text evidence="6">The sequence shown here is derived from an EMBL/GenBank/DDBJ whole genome shotgun (WGS) entry which is preliminary data.</text>
</comment>
<dbReference type="STRING" id="1661398.A0A482W975"/>
<dbReference type="EMBL" id="QDEB01018599">
    <property type="protein sequence ID" value="RZC41299.1"/>
    <property type="molecule type" value="Genomic_DNA"/>
</dbReference>
<dbReference type="InterPro" id="IPR003591">
    <property type="entry name" value="Leu-rich_rpt_typical-subtyp"/>
</dbReference>
<dbReference type="Pfam" id="PF13855">
    <property type="entry name" value="LRR_8"/>
    <property type="match status" value="1"/>
</dbReference>
<dbReference type="SUPFAM" id="SSF52058">
    <property type="entry name" value="L domain-like"/>
    <property type="match status" value="1"/>
</dbReference>
<feature type="region of interest" description="Disordered" evidence="4">
    <location>
        <begin position="284"/>
        <end position="303"/>
    </location>
</feature>
<dbReference type="InterPro" id="IPR032675">
    <property type="entry name" value="LRR_dom_sf"/>
</dbReference>
<dbReference type="PANTHER" id="PTHR24369">
    <property type="entry name" value="ANTIGEN BSP, PUTATIVE-RELATED"/>
    <property type="match status" value="1"/>
</dbReference>